<dbReference type="SUPFAM" id="SSF101874">
    <property type="entry name" value="YceI-like"/>
    <property type="match status" value="1"/>
</dbReference>
<organism evidence="2">
    <name type="scientific">marine metagenome</name>
    <dbReference type="NCBI Taxonomy" id="408172"/>
    <lineage>
        <taxon>unclassified sequences</taxon>
        <taxon>metagenomes</taxon>
        <taxon>ecological metagenomes</taxon>
    </lineage>
</organism>
<gene>
    <name evidence="2" type="ORF">METZ01_LOCUS195090</name>
</gene>
<reference evidence="2" key="1">
    <citation type="submission" date="2018-05" db="EMBL/GenBank/DDBJ databases">
        <authorList>
            <person name="Lanie J.A."/>
            <person name="Ng W.-L."/>
            <person name="Kazmierczak K.M."/>
            <person name="Andrzejewski T.M."/>
            <person name="Davidsen T.M."/>
            <person name="Wayne K.J."/>
            <person name="Tettelin H."/>
            <person name="Glass J.I."/>
            <person name="Rusch D."/>
            <person name="Podicherti R."/>
            <person name="Tsui H.-C.T."/>
            <person name="Winkler M.E."/>
        </authorList>
    </citation>
    <scope>NUCLEOTIDE SEQUENCE</scope>
</reference>
<evidence type="ECO:0000259" key="1">
    <source>
        <dbReference type="SMART" id="SM00867"/>
    </source>
</evidence>
<dbReference type="Pfam" id="PF04264">
    <property type="entry name" value="YceI"/>
    <property type="match status" value="1"/>
</dbReference>
<evidence type="ECO:0000313" key="2">
    <source>
        <dbReference type="EMBL" id="SVB42236.1"/>
    </source>
</evidence>
<dbReference type="PANTHER" id="PTHR34406">
    <property type="entry name" value="PROTEIN YCEI"/>
    <property type="match status" value="1"/>
</dbReference>
<dbReference type="InterPro" id="IPR036761">
    <property type="entry name" value="TTHA0802/YceI-like_sf"/>
</dbReference>
<sequence length="193" mass="20728">MKKILTLIAFTLVLPAQAEIFRAKFGDSKLTINGDSSVHKWKVETKVVGGFLQVDSAALAEAGKLEAKGKVIIPVRQLKSGKKRMDEVMHAAMNEKKHKLIDFTLAGLNVNSVKGGVANCTSNGSIKINGKTKPLTMDISIASKGDQLVVSGSTILKMTDFGIKPPSPKLPTGNIVTKDEVKISFEWVVAKAK</sequence>
<name>A0A382DUP8_9ZZZZ</name>
<dbReference type="Gene3D" id="2.40.128.110">
    <property type="entry name" value="Lipid/polyisoprenoid-binding, YceI-like"/>
    <property type="match status" value="1"/>
</dbReference>
<accession>A0A382DUP8</accession>
<dbReference type="InterPro" id="IPR007372">
    <property type="entry name" value="Lipid/polyisoprenoid-bd_YceI"/>
</dbReference>
<dbReference type="SMART" id="SM00867">
    <property type="entry name" value="YceI"/>
    <property type="match status" value="1"/>
</dbReference>
<dbReference type="PANTHER" id="PTHR34406:SF1">
    <property type="entry name" value="PROTEIN YCEI"/>
    <property type="match status" value="1"/>
</dbReference>
<dbReference type="AlphaFoldDB" id="A0A382DUP8"/>
<protein>
    <recommendedName>
        <fullName evidence="1">Lipid/polyisoprenoid-binding YceI-like domain-containing protein</fullName>
    </recommendedName>
</protein>
<dbReference type="EMBL" id="UINC01041242">
    <property type="protein sequence ID" value="SVB42236.1"/>
    <property type="molecule type" value="Genomic_DNA"/>
</dbReference>
<proteinExistence type="predicted"/>
<feature type="domain" description="Lipid/polyisoprenoid-binding YceI-like" evidence="1">
    <location>
        <begin position="29"/>
        <end position="188"/>
    </location>
</feature>